<dbReference type="Proteomes" id="UP001249240">
    <property type="component" value="Unassembled WGS sequence"/>
</dbReference>
<evidence type="ECO:0000313" key="8">
    <source>
        <dbReference type="Proteomes" id="UP001249240"/>
    </source>
</evidence>
<dbReference type="Pfam" id="PF00565">
    <property type="entry name" value="SNase"/>
    <property type="match status" value="1"/>
</dbReference>
<feature type="domain" description="TNase-like" evidence="6">
    <location>
        <begin position="49"/>
        <end position="180"/>
    </location>
</feature>
<dbReference type="Gene3D" id="2.40.50.90">
    <property type="match status" value="1"/>
</dbReference>
<evidence type="ECO:0000256" key="1">
    <source>
        <dbReference type="ARBA" id="ARBA00022722"/>
    </source>
</evidence>
<organism evidence="7 8">
    <name type="scientific">Enterococcus raffinosus</name>
    <dbReference type="NCBI Taxonomy" id="71452"/>
    <lineage>
        <taxon>Bacteria</taxon>
        <taxon>Bacillati</taxon>
        <taxon>Bacillota</taxon>
        <taxon>Bacilli</taxon>
        <taxon>Lactobacillales</taxon>
        <taxon>Enterococcaceae</taxon>
        <taxon>Enterococcus</taxon>
    </lineage>
</organism>
<dbReference type="PANTHER" id="PTHR12302">
    <property type="entry name" value="EBNA2 BINDING PROTEIN P100"/>
    <property type="match status" value="1"/>
</dbReference>
<dbReference type="InterPro" id="IPR035437">
    <property type="entry name" value="SNase_OB-fold_sf"/>
</dbReference>
<gene>
    <name evidence="7" type="ORF">P7D78_10685</name>
</gene>
<comment type="caution">
    <text evidence="7">The sequence shown here is derived from an EMBL/GenBank/DDBJ whole genome shotgun (WGS) entry which is preliminary data.</text>
</comment>
<sequence>MKKKIGVKLGITFAVLFSFLFASPTQQYQVEAAKTKIEKKASIKRTANKKVTVKVKKYIDGDRTRFKLNNGKTVTAKYLLITAPELKKENPYAQEAKERTKELLKNAEKIQIEYDKGAKRDSKKRELVYVWADGKLVQETLASEGLAMMTSTKGKNTKYLDKIKKAEKQAKDQKRNIWSIENYAQGDKGYSQAAADEYKKAQSEALAAKKAEEERLQKEQAAKEAAEKQAAEQAEAARKAEQKRLAEEAEAAKKAEEERLAQEVAAQQAAAQAQAEAEAQAQQQAQAAEAAQGQTVYITPTGSKYHTHKCGNGTYSPATLEEAQARGLTPCAKCY</sequence>
<keyword evidence="5" id="KW-0732">Signal</keyword>
<dbReference type="SMART" id="SM00318">
    <property type="entry name" value="SNc"/>
    <property type="match status" value="1"/>
</dbReference>
<dbReference type="InterPro" id="IPR016071">
    <property type="entry name" value="Staphylococal_nuclease_OB-fold"/>
</dbReference>
<dbReference type="AlphaFoldDB" id="A0AAW8SUV8"/>
<dbReference type="PROSITE" id="PS50830">
    <property type="entry name" value="TNASE_3"/>
    <property type="match status" value="1"/>
</dbReference>
<dbReference type="SUPFAM" id="SSF50199">
    <property type="entry name" value="Staphylococcal nuclease"/>
    <property type="match status" value="1"/>
</dbReference>
<evidence type="ECO:0000256" key="4">
    <source>
        <dbReference type="SAM" id="MobiDB-lite"/>
    </source>
</evidence>
<evidence type="ECO:0000256" key="3">
    <source>
        <dbReference type="ARBA" id="ARBA00022801"/>
    </source>
</evidence>
<dbReference type="RefSeq" id="WP_010747309.1">
    <property type="nucleotide sequence ID" value="NZ_BAAAXM010000057.1"/>
</dbReference>
<keyword evidence="3" id="KW-0378">Hydrolase</keyword>
<proteinExistence type="predicted"/>
<feature type="region of interest" description="Disordered" evidence="4">
    <location>
        <begin position="209"/>
        <end position="258"/>
    </location>
</feature>
<evidence type="ECO:0000313" key="7">
    <source>
        <dbReference type="EMBL" id="MDT2538597.1"/>
    </source>
</evidence>
<keyword evidence="2" id="KW-0255">Endonuclease</keyword>
<evidence type="ECO:0000256" key="5">
    <source>
        <dbReference type="SAM" id="SignalP"/>
    </source>
</evidence>
<evidence type="ECO:0000256" key="2">
    <source>
        <dbReference type="ARBA" id="ARBA00022759"/>
    </source>
</evidence>
<evidence type="ECO:0000259" key="6">
    <source>
        <dbReference type="PROSITE" id="PS50830"/>
    </source>
</evidence>
<protein>
    <submittedName>
        <fullName evidence="7">Thermonuclease family protein</fullName>
    </submittedName>
</protein>
<dbReference type="GO" id="GO:0004519">
    <property type="term" value="F:endonuclease activity"/>
    <property type="evidence" value="ECO:0007669"/>
    <property type="project" value="UniProtKB-KW"/>
</dbReference>
<dbReference type="EMBL" id="JARPXM010000009">
    <property type="protein sequence ID" value="MDT2538597.1"/>
    <property type="molecule type" value="Genomic_DNA"/>
</dbReference>
<feature type="signal peptide" evidence="5">
    <location>
        <begin position="1"/>
        <end position="22"/>
    </location>
</feature>
<feature type="chain" id="PRO_5043566838" evidence="5">
    <location>
        <begin position="23"/>
        <end position="335"/>
    </location>
</feature>
<reference evidence="7" key="1">
    <citation type="submission" date="2023-03" db="EMBL/GenBank/DDBJ databases">
        <authorList>
            <person name="Shen W."/>
            <person name="Cai J."/>
        </authorList>
    </citation>
    <scope>NUCLEOTIDE SEQUENCE</scope>
    <source>
        <strain evidence="7">B646-2</strain>
    </source>
</reference>
<dbReference type="PANTHER" id="PTHR12302:SF3">
    <property type="entry name" value="SERINE_THREONINE-PROTEIN KINASE 31"/>
    <property type="match status" value="1"/>
</dbReference>
<dbReference type="GO" id="GO:0016787">
    <property type="term" value="F:hydrolase activity"/>
    <property type="evidence" value="ECO:0007669"/>
    <property type="project" value="UniProtKB-KW"/>
</dbReference>
<keyword evidence="1" id="KW-0540">Nuclease</keyword>
<name>A0AAW8SUV8_9ENTE</name>
<accession>A0AAW8SUV8</accession>